<dbReference type="PANTHER" id="PTHR22746:SF10">
    <property type="entry name" value="GUANINE NUCLEOTIDE EXCHANGE FACTOR SUBUNIT RIC1"/>
    <property type="match status" value="1"/>
</dbReference>
<evidence type="ECO:0000313" key="2">
    <source>
        <dbReference type="EMBL" id="KAF5828401.1"/>
    </source>
</evidence>
<dbReference type="PANTHER" id="PTHR22746">
    <property type="entry name" value="RAB6A-GEF COMPLEX PARTNER PROTEIN 1"/>
    <property type="match status" value="1"/>
</dbReference>
<feature type="compositionally biased region" description="Gly residues" evidence="1">
    <location>
        <begin position="357"/>
        <end position="368"/>
    </location>
</feature>
<evidence type="ECO:0000256" key="1">
    <source>
        <dbReference type="SAM" id="MobiDB-lite"/>
    </source>
</evidence>
<keyword evidence="3" id="KW-1185">Reference proteome</keyword>
<evidence type="ECO:0000313" key="3">
    <source>
        <dbReference type="Proteomes" id="UP000815325"/>
    </source>
</evidence>
<protein>
    <recommendedName>
        <fullName evidence="4">Anaphase-promoting complex subunit 4 WD40 domain-containing protein</fullName>
    </recommendedName>
</protein>
<name>A0ABQ7G1D8_DUNSA</name>
<proteinExistence type="predicted"/>
<gene>
    <name evidence="2" type="ORF">DUNSADRAFT_17671</name>
</gene>
<comment type="caution">
    <text evidence="2">The sequence shown here is derived from an EMBL/GenBank/DDBJ whole genome shotgun (WGS) entry which is preliminary data.</text>
</comment>
<dbReference type="Proteomes" id="UP000815325">
    <property type="component" value="Unassembled WGS sequence"/>
</dbReference>
<evidence type="ECO:0008006" key="4">
    <source>
        <dbReference type="Google" id="ProtNLM"/>
    </source>
</evidence>
<accession>A0ABQ7G1D8</accession>
<feature type="region of interest" description="Disordered" evidence="1">
    <location>
        <begin position="505"/>
        <end position="526"/>
    </location>
</feature>
<dbReference type="SUPFAM" id="SSF50978">
    <property type="entry name" value="WD40 repeat-like"/>
    <property type="match status" value="1"/>
</dbReference>
<organism evidence="2 3">
    <name type="scientific">Dunaliella salina</name>
    <name type="common">Green alga</name>
    <name type="synonym">Protococcus salinus</name>
    <dbReference type="NCBI Taxonomy" id="3046"/>
    <lineage>
        <taxon>Eukaryota</taxon>
        <taxon>Viridiplantae</taxon>
        <taxon>Chlorophyta</taxon>
        <taxon>core chlorophytes</taxon>
        <taxon>Chlorophyceae</taxon>
        <taxon>CS clade</taxon>
        <taxon>Chlamydomonadales</taxon>
        <taxon>Dunaliellaceae</taxon>
        <taxon>Dunaliella</taxon>
    </lineage>
</organism>
<reference evidence="2" key="1">
    <citation type="submission" date="2017-08" db="EMBL/GenBank/DDBJ databases">
        <authorList>
            <person name="Polle J.E."/>
            <person name="Barry K."/>
            <person name="Cushman J."/>
            <person name="Schmutz J."/>
            <person name="Tran D."/>
            <person name="Hathwaick L.T."/>
            <person name="Yim W.C."/>
            <person name="Jenkins J."/>
            <person name="Mckie-Krisberg Z.M."/>
            <person name="Prochnik S."/>
            <person name="Lindquist E."/>
            <person name="Dockter R.B."/>
            <person name="Adam C."/>
            <person name="Molina H."/>
            <person name="Bunkerborg J."/>
            <person name="Jin E."/>
            <person name="Buchheim M."/>
            <person name="Magnuson J."/>
        </authorList>
    </citation>
    <scope>NUCLEOTIDE SEQUENCE</scope>
    <source>
        <strain evidence="2">CCAP 19/18</strain>
    </source>
</reference>
<feature type="region of interest" description="Disordered" evidence="1">
    <location>
        <begin position="345"/>
        <end position="409"/>
    </location>
</feature>
<dbReference type="InterPro" id="IPR015943">
    <property type="entry name" value="WD40/YVTN_repeat-like_dom_sf"/>
</dbReference>
<sequence>MPYWPYGWPKTLVCATERSTEVEENWVYVHQNHGYLLAISDGSLQLWSAGQHKLRLCCHTRTDQGLQAEGHNLAAFWNGGKGLVAVLTSKGFLHIYSIYVSKDALLPGVPAARDLCKADIYLRHTVKLEQEPTCITGDSKVLLIGFADGTLATAAWSGKIRDVVYPLPAGDWHELQAGLQQQHYVPYPFSVQYCEKSRALVMVLSDGSCALLGVPSAGLSFLHDLAFSHWVCSPSSGATCASIGASAQMVAVGCSNGQLELYRLQPSAANSPYQEDMLPVADTPVRVLSLESWGHRRYETGGISKVQWSPDSRAIAVGYQTQGLVVWSPSGCRLLCTLRQVPNTFGRDSARRTNSGGAAGAGGGGGVMGPRASSGSVVGGDEGTNSSQPSPRAGLAAHRRFSREQAPPPQPALLEAGVAALAWGLMGYTLLVAHTGCGWQLVELQFAHSLPNHHRVAHAGVGTQGLTAGAHQPQLHRQAGEEELHVLQAHDRLLIVAEAIQASNSMGSGAGHSHHESRTVTAHEGPDARTHLGSDLLTSHMMLPQQYIASNWPVVHVAVSSSGIDMAVAGQRGLALYSRLTDRWRLFGDVSQERRISCRMLCWMESAIIVCSGPPVPGTMSGEVGAFHTATTTSFAPSGYELLLFPRYHLDFSSLLCRIPLSQPPLAVDCVGQHILVASEPLEIALFKVQIKLWFPSLLGKGTGLKPVGSDSISAPSHLRGLAGLVTTDSEQPGAQNDMELEFDQEAINGT</sequence>
<dbReference type="InterPro" id="IPR036322">
    <property type="entry name" value="WD40_repeat_dom_sf"/>
</dbReference>
<dbReference type="InterPro" id="IPR040096">
    <property type="entry name" value="Ric1"/>
</dbReference>
<dbReference type="EMBL" id="MU070309">
    <property type="protein sequence ID" value="KAF5828401.1"/>
    <property type="molecule type" value="Genomic_DNA"/>
</dbReference>
<dbReference type="Gene3D" id="2.130.10.10">
    <property type="entry name" value="YVTN repeat-like/Quinoprotein amine dehydrogenase"/>
    <property type="match status" value="1"/>
</dbReference>